<accession>A0AAV9IRZ4</accession>
<feature type="region of interest" description="Disordered" evidence="1">
    <location>
        <begin position="180"/>
        <end position="284"/>
    </location>
</feature>
<protein>
    <recommendedName>
        <fullName evidence="4">LisH domain-containing protein</fullName>
    </recommendedName>
</protein>
<dbReference type="Proteomes" id="UP001301350">
    <property type="component" value="Unassembled WGS sequence"/>
</dbReference>
<evidence type="ECO:0000313" key="3">
    <source>
        <dbReference type="Proteomes" id="UP001301350"/>
    </source>
</evidence>
<feature type="region of interest" description="Disordered" evidence="1">
    <location>
        <begin position="377"/>
        <end position="457"/>
    </location>
</feature>
<feature type="region of interest" description="Disordered" evidence="1">
    <location>
        <begin position="1"/>
        <end position="27"/>
    </location>
</feature>
<evidence type="ECO:0008006" key="4">
    <source>
        <dbReference type="Google" id="ProtNLM"/>
    </source>
</evidence>
<comment type="caution">
    <text evidence="2">The sequence shown here is derived from an EMBL/GenBank/DDBJ whole genome shotgun (WGS) entry which is preliminary data.</text>
</comment>
<gene>
    <name evidence="2" type="ORF">CDCA_CDCA03G0895</name>
</gene>
<keyword evidence="3" id="KW-1185">Reference proteome</keyword>
<dbReference type="EMBL" id="JANCYW010000003">
    <property type="protein sequence ID" value="KAK4534870.1"/>
    <property type="molecule type" value="Genomic_DNA"/>
</dbReference>
<dbReference type="AlphaFoldDB" id="A0AAV9IRZ4"/>
<evidence type="ECO:0000313" key="2">
    <source>
        <dbReference type="EMBL" id="KAK4534870.1"/>
    </source>
</evidence>
<name>A0AAV9IRZ4_CYACA</name>
<feature type="compositionally biased region" description="Basic residues" evidence="1">
    <location>
        <begin position="216"/>
        <end position="230"/>
    </location>
</feature>
<dbReference type="InterPro" id="IPR006594">
    <property type="entry name" value="LisH"/>
</dbReference>
<proteinExistence type="predicted"/>
<sequence length="483" mass="50906">MPRASKRARAGTAADAEPATAAPAHTAFPADRGWTRWTTTWRWGVLRCVGEFLRREGLAEAATVLERECRRLPAGSAEGGTGDALGLFTTSGAAVDGGDGQPPAPVCSCCQEPAGVSGRIGVGVAMAGDLDALFVGAAILYGARRALAVDADDADALLDMLEEAAQMRRRRRLRYRFSEQEWATEARSRRRSSMTTANGAAGGCEETDVTTSERPRSRRKKQSQPRRTRRGRDNASAGVARFVEPIRDRLPDSSGDEEDAAGKGERGEVAPAVDGGRSHSTASVNDFAWLPSTARAGEARASVDNESMPEWMAQLAGTIAERINREHGDTRATAATAAAAGLETGAASAPAPPPPIAADAALEAQLAEYLLLQQMQRRGEQAARRRHTSEAPTPTDNRGVAVSVQPAAATEAASVGDADVSRRALENGNRAHTATAQSSPSTTETAPTSSVLQEKREKLRQLDIDAFLASKVKYVDASAPAGS</sequence>
<evidence type="ECO:0000256" key="1">
    <source>
        <dbReference type="SAM" id="MobiDB-lite"/>
    </source>
</evidence>
<feature type="compositionally biased region" description="Low complexity" evidence="1">
    <location>
        <begin position="10"/>
        <end position="27"/>
    </location>
</feature>
<reference evidence="2 3" key="1">
    <citation type="submission" date="2022-07" db="EMBL/GenBank/DDBJ databases">
        <title>Genome-wide signatures of adaptation to extreme environments.</title>
        <authorList>
            <person name="Cho C.H."/>
            <person name="Yoon H.S."/>
        </authorList>
    </citation>
    <scope>NUCLEOTIDE SEQUENCE [LARGE SCALE GENOMIC DNA]</scope>
    <source>
        <strain evidence="2 3">DBV 063 E5</strain>
    </source>
</reference>
<feature type="compositionally biased region" description="Low complexity" evidence="1">
    <location>
        <begin position="433"/>
        <end position="450"/>
    </location>
</feature>
<organism evidence="2 3">
    <name type="scientific">Cyanidium caldarium</name>
    <name type="common">Red alga</name>
    <dbReference type="NCBI Taxonomy" id="2771"/>
    <lineage>
        <taxon>Eukaryota</taxon>
        <taxon>Rhodophyta</taxon>
        <taxon>Bangiophyceae</taxon>
        <taxon>Cyanidiales</taxon>
        <taxon>Cyanidiaceae</taxon>
        <taxon>Cyanidium</taxon>
    </lineage>
</organism>
<dbReference type="PROSITE" id="PS50896">
    <property type="entry name" value="LISH"/>
    <property type="match status" value="1"/>
</dbReference>